<accession>A0A843XR88</accession>
<dbReference type="EMBL" id="NMUH01011255">
    <property type="protein sequence ID" value="MQM21580.1"/>
    <property type="molecule type" value="Genomic_DNA"/>
</dbReference>
<proteinExistence type="predicted"/>
<name>A0A843XR88_COLES</name>
<dbReference type="AlphaFoldDB" id="A0A843XR88"/>
<evidence type="ECO:0000313" key="3">
    <source>
        <dbReference type="Proteomes" id="UP000652761"/>
    </source>
</evidence>
<organism evidence="2 3">
    <name type="scientific">Colocasia esculenta</name>
    <name type="common">Wild taro</name>
    <name type="synonym">Arum esculentum</name>
    <dbReference type="NCBI Taxonomy" id="4460"/>
    <lineage>
        <taxon>Eukaryota</taxon>
        <taxon>Viridiplantae</taxon>
        <taxon>Streptophyta</taxon>
        <taxon>Embryophyta</taxon>
        <taxon>Tracheophyta</taxon>
        <taxon>Spermatophyta</taxon>
        <taxon>Magnoliopsida</taxon>
        <taxon>Liliopsida</taxon>
        <taxon>Araceae</taxon>
        <taxon>Aroideae</taxon>
        <taxon>Colocasieae</taxon>
        <taxon>Colocasia</taxon>
    </lineage>
</organism>
<dbReference type="Proteomes" id="UP000652761">
    <property type="component" value="Unassembled WGS sequence"/>
</dbReference>
<keyword evidence="3" id="KW-1185">Reference proteome</keyword>
<feature type="region of interest" description="Disordered" evidence="1">
    <location>
        <begin position="1"/>
        <end position="41"/>
    </location>
</feature>
<evidence type="ECO:0000313" key="2">
    <source>
        <dbReference type="EMBL" id="MQM21580.1"/>
    </source>
</evidence>
<gene>
    <name evidence="2" type="ORF">Taro_054623</name>
</gene>
<comment type="caution">
    <text evidence="2">The sequence shown here is derived from an EMBL/GenBank/DDBJ whole genome shotgun (WGS) entry which is preliminary data.</text>
</comment>
<evidence type="ECO:0000256" key="1">
    <source>
        <dbReference type="SAM" id="MobiDB-lite"/>
    </source>
</evidence>
<protein>
    <submittedName>
        <fullName evidence="2">Uncharacterized protein</fullName>
    </submittedName>
</protein>
<reference evidence="2" key="1">
    <citation type="submission" date="2017-07" db="EMBL/GenBank/DDBJ databases">
        <title>Taro Niue Genome Assembly and Annotation.</title>
        <authorList>
            <person name="Atibalentja N."/>
            <person name="Keating K."/>
            <person name="Fields C.J."/>
        </authorList>
    </citation>
    <scope>NUCLEOTIDE SEQUENCE</scope>
    <source>
        <strain evidence="2">Niue_2</strain>
        <tissue evidence="2">Leaf</tissue>
    </source>
</reference>
<sequence length="310" mass="35375">MAQERIDIDLSNPVSEVPNKARSNNKKECSSKPLANIPRIPADNPAMVAQSQKYQLEIEMLRKQIQEKEAYILASKEMEGLVETLQSDINPSQILPTESQSMPAHIGGISITHPCQMTLEQPEVHSTIGQEFALEPQGGGEPSRDYIRRWMNFCRKCKQPLCEEDTINICRNSMQKEILNRMGDIDIRTFDRLNNVAIDIETFLAKYSSPDIAGQRKRHVQILEAAEGEASSSLDKLLRRRKIIPLKEKMQKPYSFPKDKTLMHAMIYELEKHKKFKMLDAQMKRVHPGGTSRASAHHKQASKDQLTQNK</sequence>
<feature type="region of interest" description="Disordered" evidence="1">
    <location>
        <begin position="285"/>
        <end position="310"/>
    </location>
</feature>